<feature type="transmembrane region" description="Helical" evidence="1">
    <location>
        <begin position="588"/>
        <end position="611"/>
    </location>
</feature>
<dbReference type="PANTHER" id="PTHR22255:SF9">
    <property type="entry name" value="LP06548P"/>
    <property type="match status" value="1"/>
</dbReference>
<accession>A0A9P0ATC5</accession>
<dbReference type="Pfam" id="PF23071">
    <property type="entry name" value="DUF7044"/>
    <property type="match status" value="1"/>
</dbReference>
<keyword evidence="1" id="KW-0472">Membrane</keyword>
<evidence type="ECO:0000259" key="4">
    <source>
        <dbReference type="Pfam" id="PF23071"/>
    </source>
</evidence>
<dbReference type="InterPro" id="IPR055470">
    <property type="entry name" value="DUF7042"/>
</dbReference>
<protein>
    <submittedName>
        <fullName evidence="5">Uncharacterized protein</fullName>
    </submittedName>
</protein>
<feature type="domain" description="DUF7044" evidence="4">
    <location>
        <begin position="27"/>
        <end position="108"/>
    </location>
</feature>
<evidence type="ECO:0000259" key="2">
    <source>
        <dbReference type="Pfam" id="PF23069"/>
    </source>
</evidence>
<evidence type="ECO:0000313" key="6">
    <source>
        <dbReference type="Proteomes" id="UP001154078"/>
    </source>
</evidence>
<keyword evidence="6" id="KW-1185">Reference proteome</keyword>
<gene>
    <name evidence="5" type="ORF">MELIAE_LOCUS2015</name>
</gene>
<dbReference type="InterPro" id="IPR055472">
    <property type="entry name" value="DUF7044"/>
</dbReference>
<dbReference type="PANTHER" id="PTHR22255">
    <property type="entry name" value="LP06548P"/>
    <property type="match status" value="1"/>
</dbReference>
<feature type="domain" description="DUF7043" evidence="3">
    <location>
        <begin position="267"/>
        <end position="404"/>
    </location>
</feature>
<dbReference type="Proteomes" id="UP001154078">
    <property type="component" value="Chromosome 10"/>
</dbReference>
<dbReference type="Pfam" id="PF23070">
    <property type="entry name" value="DUF7043"/>
    <property type="match status" value="1"/>
</dbReference>
<dbReference type="InterPro" id="IPR055471">
    <property type="entry name" value="DUF7043"/>
</dbReference>
<dbReference type="AlphaFoldDB" id="A0A9P0ATC5"/>
<keyword evidence="1" id="KW-0812">Transmembrane</keyword>
<dbReference type="EMBL" id="OV121141">
    <property type="protein sequence ID" value="CAH0548547.1"/>
    <property type="molecule type" value="Genomic_DNA"/>
</dbReference>
<reference evidence="5" key="1">
    <citation type="submission" date="2021-12" db="EMBL/GenBank/DDBJ databases">
        <authorList>
            <person name="King R."/>
        </authorList>
    </citation>
    <scope>NUCLEOTIDE SEQUENCE</scope>
</reference>
<evidence type="ECO:0000259" key="3">
    <source>
        <dbReference type="Pfam" id="PF23070"/>
    </source>
</evidence>
<evidence type="ECO:0000313" key="5">
    <source>
        <dbReference type="EMBL" id="CAH0548547.1"/>
    </source>
</evidence>
<dbReference type="GO" id="GO:0061909">
    <property type="term" value="P:autophagosome-lysosome fusion"/>
    <property type="evidence" value="ECO:0007669"/>
    <property type="project" value="TreeGrafter"/>
</dbReference>
<sequence length="612" mass="69317">VFNKILTNCPFCYNLNFNILFKFFSGACTFKKPMQGRWFQSGMPNVLLINGSYLESKGECYEESGDKYLVYDRHDDCYRCMAIHVKHSSVLQYKETYCDKKSSITDMCNGISGDAQLFSMFRKYPETKPIPCPFKSAPFTFIYNRGAGECSNPPSKAESCTDDSRMVFKYQACPDIPSSESNVEELICLATWKEGSTRYLIGKMAQGGRRSLTSDEDQYRCFIYQRSVENGKVVYNIAQSGDASCTGVSNAFEGSRIMKLTTVDNHHNRCKFPEWITDHHTWLSLDHRKTYKFSQRNATLKILDEDPPKPKKIPQINLANQAAYAFQQFGFESQDQRRNTEMRVVCHSILQAQEHKKVQIVAHVTSGCDSGYVCMVFYKRDSNVIEIQQSDNMVENEDACNQFDPSTSTFTTLITTNLHSKKCPHLGKYSIQHSLNSAEEKRKKREKPNEDLNVLTQPEEEECQNDDYQALSVGCSGSSEMEFKNTCKRHSITSFQCHGHWEENGLSYIIATPTQRKSMDALRYCFIYQITSQPQSDVIEGTLGRVGPPVLRLSSATDSCHRHIIPGVTGSQAYNFTSNGTCAEYDELSAAVIFVPALVLILSTLAAVLVLR</sequence>
<name>A0A9P0ATC5_BRAAE</name>
<organism evidence="5 6">
    <name type="scientific">Brassicogethes aeneus</name>
    <name type="common">Rape pollen beetle</name>
    <name type="synonym">Meligethes aeneus</name>
    <dbReference type="NCBI Taxonomy" id="1431903"/>
    <lineage>
        <taxon>Eukaryota</taxon>
        <taxon>Metazoa</taxon>
        <taxon>Ecdysozoa</taxon>
        <taxon>Arthropoda</taxon>
        <taxon>Hexapoda</taxon>
        <taxon>Insecta</taxon>
        <taxon>Pterygota</taxon>
        <taxon>Neoptera</taxon>
        <taxon>Endopterygota</taxon>
        <taxon>Coleoptera</taxon>
        <taxon>Polyphaga</taxon>
        <taxon>Cucujiformia</taxon>
        <taxon>Nitidulidae</taxon>
        <taxon>Meligethinae</taxon>
        <taxon>Brassicogethes</taxon>
    </lineage>
</organism>
<dbReference type="OrthoDB" id="9979716at2759"/>
<dbReference type="Pfam" id="PF23069">
    <property type="entry name" value="DUF7042"/>
    <property type="match status" value="1"/>
</dbReference>
<feature type="non-terminal residue" evidence="5">
    <location>
        <position position="1"/>
    </location>
</feature>
<evidence type="ECO:0000256" key="1">
    <source>
        <dbReference type="SAM" id="Phobius"/>
    </source>
</evidence>
<proteinExistence type="predicted"/>
<feature type="domain" description="DUF7042" evidence="2">
    <location>
        <begin position="128"/>
        <end position="261"/>
    </location>
</feature>
<keyword evidence="1" id="KW-1133">Transmembrane helix</keyword>